<dbReference type="NCBIfam" id="TIGR01382">
    <property type="entry name" value="PfpI"/>
    <property type="match status" value="1"/>
</dbReference>
<evidence type="ECO:0000259" key="2">
    <source>
        <dbReference type="Pfam" id="PF01965"/>
    </source>
</evidence>
<dbReference type="RefSeq" id="WP_120515789.1">
    <property type="nucleotide sequence ID" value="NZ_QXZY01000004.1"/>
</dbReference>
<dbReference type="SUPFAM" id="SSF52317">
    <property type="entry name" value="Class I glutamine amidotransferase-like"/>
    <property type="match status" value="1"/>
</dbReference>
<dbReference type="GO" id="GO:0016740">
    <property type="term" value="F:transferase activity"/>
    <property type="evidence" value="ECO:0007669"/>
    <property type="project" value="UniProtKB-KW"/>
</dbReference>
<accession>A0A3N4M812</accession>
<evidence type="ECO:0000313" key="3">
    <source>
        <dbReference type="EMBL" id="RPD39652.1"/>
    </source>
</evidence>
<dbReference type="InterPro" id="IPR029062">
    <property type="entry name" value="Class_I_gatase-like"/>
</dbReference>
<keyword evidence="4" id="KW-1185">Reference proteome</keyword>
<dbReference type="Gene3D" id="3.40.50.880">
    <property type="match status" value="1"/>
</dbReference>
<dbReference type="Pfam" id="PF01965">
    <property type="entry name" value="DJ-1_PfpI"/>
    <property type="match status" value="1"/>
</dbReference>
<proteinExistence type="inferred from homology"/>
<dbReference type="PANTHER" id="PTHR42733">
    <property type="entry name" value="DJ-1 PROTEIN"/>
    <property type="match status" value="1"/>
</dbReference>
<dbReference type="Proteomes" id="UP000279089">
    <property type="component" value="Unassembled WGS sequence"/>
</dbReference>
<protein>
    <submittedName>
        <fullName evidence="3">Type 1 glutamine amidotransferase</fullName>
    </submittedName>
</protein>
<dbReference type="OrthoDB" id="9792284at2"/>
<sequence>MKQQSLKDKKVAVLVTDGFEESEFTQPVEALKEAGAEVTVVSLRSGMIKSWAEKNWGKEYKVDAMVKDVSSGDFDALVLPGGVINPDKLRMDKDAVAFVSGFADEAKPIAAICHGPWTLIETGVLEGRKVTSWPSLKTDLINAGAKWVDEEVVVDNGIVTSRNPGDLPAFCKKMIEEIGEGQHLSRTRGVHQLG</sequence>
<reference evidence="4" key="1">
    <citation type="submission" date="2018-11" db="EMBL/GenBank/DDBJ databases">
        <title>Chitinophaga lutea sp.nov., isolate from arsenic contaminated soil.</title>
        <authorList>
            <person name="Zong Y."/>
        </authorList>
    </citation>
    <scope>NUCLEOTIDE SEQUENCE [LARGE SCALE GENOMIC DNA]</scope>
    <source>
        <strain evidence="4">YLT18</strain>
    </source>
</reference>
<evidence type="ECO:0000256" key="1">
    <source>
        <dbReference type="ARBA" id="ARBA00008542"/>
    </source>
</evidence>
<dbReference type="InterPro" id="IPR006286">
    <property type="entry name" value="C56_PfpI-like"/>
</dbReference>
<keyword evidence="3" id="KW-0808">Transferase</keyword>
<gene>
    <name evidence="3" type="ORF">EG028_18575</name>
</gene>
<comment type="similarity">
    <text evidence="1">Belongs to the peptidase C56 family.</text>
</comment>
<dbReference type="InterPro" id="IPR002818">
    <property type="entry name" value="DJ-1/PfpI"/>
</dbReference>
<dbReference type="PROSITE" id="PS51276">
    <property type="entry name" value="PEPTIDASE_C56_PFPI"/>
    <property type="match status" value="1"/>
</dbReference>
<dbReference type="CDD" id="cd03134">
    <property type="entry name" value="GATase1_PfpI_like"/>
    <property type="match status" value="1"/>
</dbReference>
<dbReference type="EMBL" id="RMBX01000010">
    <property type="protein sequence ID" value="RPD39652.1"/>
    <property type="molecule type" value="Genomic_DNA"/>
</dbReference>
<comment type="caution">
    <text evidence="3">The sequence shown here is derived from an EMBL/GenBank/DDBJ whole genome shotgun (WGS) entry which is preliminary data.</text>
</comment>
<keyword evidence="3" id="KW-0315">Glutamine amidotransferase</keyword>
<feature type="domain" description="DJ-1/PfpI" evidence="2">
    <location>
        <begin position="9"/>
        <end position="177"/>
    </location>
</feature>
<dbReference type="PANTHER" id="PTHR42733:SF12">
    <property type="entry name" value="PROTEINASE"/>
    <property type="match status" value="1"/>
</dbReference>
<name>A0A3N4M812_9BACT</name>
<dbReference type="AlphaFoldDB" id="A0A3N4M812"/>
<organism evidence="3 4">
    <name type="scientific">Chitinophaga barathri</name>
    <dbReference type="NCBI Taxonomy" id="1647451"/>
    <lineage>
        <taxon>Bacteria</taxon>
        <taxon>Pseudomonadati</taxon>
        <taxon>Bacteroidota</taxon>
        <taxon>Chitinophagia</taxon>
        <taxon>Chitinophagales</taxon>
        <taxon>Chitinophagaceae</taxon>
        <taxon>Chitinophaga</taxon>
    </lineage>
</organism>
<evidence type="ECO:0000313" key="4">
    <source>
        <dbReference type="Proteomes" id="UP000279089"/>
    </source>
</evidence>